<accession>A0A382H965</accession>
<dbReference type="AlphaFoldDB" id="A0A382H965"/>
<gene>
    <name evidence="3" type="ORF">METZ01_LOCUS236301</name>
</gene>
<dbReference type="InterPro" id="IPR051610">
    <property type="entry name" value="GPI/OXD"/>
</dbReference>
<dbReference type="InterPro" id="IPR014710">
    <property type="entry name" value="RmlC-like_jellyroll"/>
</dbReference>
<dbReference type="EMBL" id="UINC01059722">
    <property type="protein sequence ID" value="SVB83447.1"/>
    <property type="molecule type" value="Genomic_DNA"/>
</dbReference>
<evidence type="ECO:0000313" key="3">
    <source>
        <dbReference type="EMBL" id="SVB83447.1"/>
    </source>
</evidence>
<organism evidence="3">
    <name type="scientific">marine metagenome</name>
    <dbReference type="NCBI Taxonomy" id="408172"/>
    <lineage>
        <taxon>unclassified sequences</taxon>
        <taxon>metagenomes</taxon>
        <taxon>ecological metagenomes</taxon>
    </lineage>
</organism>
<dbReference type="Pfam" id="PF07883">
    <property type="entry name" value="Cupin_2"/>
    <property type="match status" value="1"/>
</dbReference>
<evidence type="ECO:0000256" key="1">
    <source>
        <dbReference type="ARBA" id="ARBA00022723"/>
    </source>
</evidence>
<feature type="non-terminal residue" evidence="3">
    <location>
        <position position="157"/>
    </location>
</feature>
<sequence length="157" mass="17787">MMSATPYITNWRDPNPYINHESAIVWSILLGEQGAHSKPNECMQHIRGFAKHSLQGRKNSDYHAHEDMEQFYYILSGEGEVLIGDEKHYVSEGSVAYFPPNVSHQMFAEDYDSWMEHLIVSCPARRSGSEACVFNWRDVTPQTGIHGGVISWALLGS</sequence>
<dbReference type="SUPFAM" id="SSF51182">
    <property type="entry name" value="RmlC-like cupins"/>
    <property type="match status" value="1"/>
</dbReference>
<dbReference type="PANTHER" id="PTHR35848:SF6">
    <property type="entry name" value="CUPIN TYPE-2 DOMAIN-CONTAINING PROTEIN"/>
    <property type="match status" value="1"/>
</dbReference>
<dbReference type="Gene3D" id="2.60.120.10">
    <property type="entry name" value="Jelly Rolls"/>
    <property type="match status" value="1"/>
</dbReference>
<dbReference type="InterPro" id="IPR011051">
    <property type="entry name" value="RmlC_Cupin_sf"/>
</dbReference>
<reference evidence="3" key="1">
    <citation type="submission" date="2018-05" db="EMBL/GenBank/DDBJ databases">
        <authorList>
            <person name="Lanie J.A."/>
            <person name="Ng W.-L."/>
            <person name="Kazmierczak K.M."/>
            <person name="Andrzejewski T.M."/>
            <person name="Davidsen T.M."/>
            <person name="Wayne K.J."/>
            <person name="Tettelin H."/>
            <person name="Glass J.I."/>
            <person name="Rusch D."/>
            <person name="Podicherti R."/>
            <person name="Tsui H.-C.T."/>
            <person name="Winkler M.E."/>
        </authorList>
    </citation>
    <scope>NUCLEOTIDE SEQUENCE</scope>
</reference>
<keyword evidence="1" id="KW-0479">Metal-binding</keyword>
<proteinExistence type="predicted"/>
<dbReference type="InterPro" id="IPR013096">
    <property type="entry name" value="Cupin_2"/>
</dbReference>
<dbReference type="PANTHER" id="PTHR35848">
    <property type="entry name" value="OXALATE-BINDING PROTEIN"/>
    <property type="match status" value="1"/>
</dbReference>
<evidence type="ECO:0000259" key="2">
    <source>
        <dbReference type="Pfam" id="PF07883"/>
    </source>
</evidence>
<protein>
    <recommendedName>
        <fullName evidence="2">Cupin type-2 domain-containing protein</fullName>
    </recommendedName>
</protein>
<dbReference type="GO" id="GO:0046872">
    <property type="term" value="F:metal ion binding"/>
    <property type="evidence" value="ECO:0007669"/>
    <property type="project" value="UniProtKB-KW"/>
</dbReference>
<feature type="domain" description="Cupin type-2" evidence="2">
    <location>
        <begin position="59"/>
        <end position="109"/>
    </location>
</feature>
<name>A0A382H965_9ZZZZ</name>